<dbReference type="AlphaFoldDB" id="W4KJD3"/>
<reference evidence="1 2" key="1">
    <citation type="journal article" date="2012" name="New Phytol.">
        <title>Insight into trade-off between wood decay and parasitism from the genome of a fungal forest pathogen.</title>
        <authorList>
            <person name="Olson A."/>
            <person name="Aerts A."/>
            <person name="Asiegbu F."/>
            <person name="Belbahri L."/>
            <person name="Bouzid O."/>
            <person name="Broberg A."/>
            <person name="Canback B."/>
            <person name="Coutinho P.M."/>
            <person name="Cullen D."/>
            <person name="Dalman K."/>
            <person name="Deflorio G."/>
            <person name="van Diepen L.T."/>
            <person name="Dunand C."/>
            <person name="Duplessis S."/>
            <person name="Durling M."/>
            <person name="Gonthier P."/>
            <person name="Grimwood J."/>
            <person name="Fossdal C.G."/>
            <person name="Hansson D."/>
            <person name="Henrissat B."/>
            <person name="Hietala A."/>
            <person name="Himmelstrand K."/>
            <person name="Hoffmeister D."/>
            <person name="Hogberg N."/>
            <person name="James T.Y."/>
            <person name="Karlsson M."/>
            <person name="Kohler A."/>
            <person name="Kues U."/>
            <person name="Lee Y.H."/>
            <person name="Lin Y.C."/>
            <person name="Lind M."/>
            <person name="Lindquist E."/>
            <person name="Lombard V."/>
            <person name="Lucas S."/>
            <person name="Lunden K."/>
            <person name="Morin E."/>
            <person name="Murat C."/>
            <person name="Park J."/>
            <person name="Raffaello T."/>
            <person name="Rouze P."/>
            <person name="Salamov A."/>
            <person name="Schmutz J."/>
            <person name="Solheim H."/>
            <person name="Stahlberg J."/>
            <person name="Velez H."/>
            <person name="de Vries R.P."/>
            <person name="Wiebenga A."/>
            <person name="Woodward S."/>
            <person name="Yakovlev I."/>
            <person name="Garbelotto M."/>
            <person name="Martin F."/>
            <person name="Grigoriev I.V."/>
            <person name="Stenlid J."/>
        </authorList>
    </citation>
    <scope>NUCLEOTIDE SEQUENCE [LARGE SCALE GENOMIC DNA]</scope>
    <source>
        <strain evidence="1 2">TC 32-1</strain>
    </source>
</reference>
<dbReference type="EMBL" id="KI925455">
    <property type="protein sequence ID" value="ETW85968.1"/>
    <property type="molecule type" value="Genomic_DNA"/>
</dbReference>
<accession>W4KJD3</accession>
<dbReference type="OrthoDB" id="200924at2759"/>
<protein>
    <submittedName>
        <fullName evidence="1">Uncharacterized protein</fullName>
    </submittedName>
</protein>
<sequence length="89" mass="10010">MTRWPVIRCDAVAGSPVPSLRHEAPRPKPVGNALMPMISFLALLKPRDLVLTIAGASCPHYFRLHFLFSARRPWRMAYQRGPTAPNLDC</sequence>
<gene>
    <name evidence="1" type="ORF">HETIRDRAFT_122310</name>
</gene>
<organism evidence="1 2">
    <name type="scientific">Heterobasidion irregulare (strain TC 32-1)</name>
    <dbReference type="NCBI Taxonomy" id="747525"/>
    <lineage>
        <taxon>Eukaryota</taxon>
        <taxon>Fungi</taxon>
        <taxon>Dikarya</taxon>
        <taxon>Basidiomycota</taxon>
        <taxon>Agaricomycotina</taxon>
        <taxon>Agaricomycetes</taxon>
        <taxon>Russulales</taxon>
        <taxon>Bondarzewiaceae</taxon>
        <taxon>Heterobasidion</taxon>
        <taxon>Heterobasidion annosum species complex</taxon>
    </lineage>
</organism>
<dbReference type="RefSeq" id="XP_009542765.1">
    <property type="nucleotide sequence ID" value="XM_009544470.1"/>
</dbReference>
<name>W4KJD3_HETIT</name>
<evidence type="ECO:0000313" key="2">
    <source>
        <dbReference type="Proteomes" id="UP000030671"/>
    </source>
</evidence>
<keyword evidence="2" id="KW-1185">Reference proteome</keyword>
<dbReference type="Proteomes" id="UP000030671">
    <property type="component" value="Unassembled WGS sequence"/>
</dbReference>
<dbReference type="HOGENOM" id="CLU_2454995_0_0_1"/>
<proteinExistence type="predicted"/>
<evidence type="ECO:0000313" key="1">
    <source>
        <dbReference type="EMBL" id="ETW85968.1"/>
    </source>
</evidence>
<dbReference type="InParanoid" id="W4KJD3"/>
<dbReference type="GeneID" id="20666778"/>
<dbReference type="KEGG" id="hir:HETIRDRAFT_122310"/>